<feature type="region of interest" description="Disordered" evidence="1">
    <location>
        <begin position="25"/>
        <end position="72"/>
    </location>
</feature>
<dbReference type="OrthoDB" id="6779611at2759"/>
<comment type="caution">
    <text evidence="2">The sequence shown here is derived from an EMBL/GenBank/DDBJ whole genome shotgun (WGS) entry which is preliminary data.</text>
</comment>
<feature type="compositionally biased region" description="Polar residues" evidence="1">
    <location>
        <begin position="63"/>
        <end position="72"/>
    </location>
</feature>
<dbReference type="Proteomes" id="UP000801492">
    <property type="component" value="Unassembled WGS sequence"/>
</dbReference>
<evidence type="ECO:0000256" key="1">
    <source>
        <dbReference type="SAM" id="MobiDB-lite"/>
    </source>
</evidence>
<dbReference type="EMBL" id="VTPC01007262">
    <property type="protein sequence ID" value="KAF2894171.1"/>
    <property type="molecule type" value="Genomic_DNA"/>
</dbReference>
<proteinExistence type="predicted"/>
<evidence type="ECO:0000313" key="2">
    <source>
        <dbReference type="EMBL" id="KAF2894171.1"/>
    </source>
</evidence>
<gene>
    <name evidence="2" type="ORF">ILUMI_12004</name>
</gene>
<reference evidence="2" key="1">
    <citation type="submission" date="2019-08" db="EMBL/GenBank/DDBJ databases">
        <title>The genome of the North American firefly Photinus pyralis.</title>
        <authorList>
            <consortium name="Photinus pyralis genome working group"/>
            <person name="Fallon T.R."/>
            <person name="Sander Lower S.E."/>
            <person name="Weng J.-K."/>
        </authorList>
    </citation>
    <scope>NUCLEOTIDE SEQUENCE</scope>
    <source>
        <strain evidence="2">TRF0915ILg1</strain>
        <tissue evidence="2">Whole body</tissue>
    </source>
</reference>
<organism evidence="2 3">
    <name type="scientific">Ignelater luminosus</name>
    <name type="common">Cucubano</name>
    <name type="synonym">Pyrophorus luminosus</name>
    <dbReference type="NCBI Taxonomy" id="2038154"/>
    <lineage>
        <taxon>Eukaryota</taxon>
        <taxon>Metazoa</taxon>
        <taxon>Ecdysozoa</taxon>
        <taxon>Arthropoda</taxon>
        <taxon>Hexapoda</taxon>
        <taxon>Insecta</taxon>
        <taxon>Pterygota</taxon>
        <taxon>Neoptera</taxon>
        <taxon>Endopterygota</taxon>
        <taxon>Coleoptera</taxon>
        <taxon>Polyphaga</taxon>
        <taxon>Elateriformia</taxon>
        <taxon>Elateroidea</taxon>
        <taxon>Elateridae</taxon>
        <taxon>Agrypninae</taxon>
        <taxon>Pyrophorini</taxon>
        <taxon>Ignelater</taxon>
    </lineage>
</organism>
<keyword evidence="3" id="KW-1185">Reference proteome</keyword>
<sequence length="189" mass="22034">MPKNRNRTVTNNFEFPPEFLKTLPYPEKVKKSEQRNTSINPLSLGEPVPSQHNNYKLNKFEKQNNSSSSGEYDNVTSGISDFDIISFGKSSSSSVSWSDEFDTEATQHVQNELERMERVLQGKEPIPPHYNRDEYEQWIKTFPQLSISGNKMKYPIRQNQENSFPNNNQEEIIAFHSDMKYLKTFLQNC</sequence>
<name>A0A8K0CZ29_IGNLU</name>
<accession>A0A8K0CZ29</accession>
<protein>
    <submittedName>
        <fullName evidence="2">Uncharacterized protein</fullName>
    </submittedName>
</protein>
<dbReference type="AlphaFoldDB" id="A0A8K0CZ29"/>
<evidence type="ECO:0000313" key="3">
    <source>
        <dbReference type="Proteomes" id="UP000801492"/>
    </source>
</evidence>